<dbReference type="RefSeq" id="WP_119865060.1">
    <property type="nucleotide sequence ID" value="NZ_CP016786.1"/>
</dbReference>
<keyword evidence="7" id="KW-1185">Reference proteome</keyword>
<dbReference type="HAMAP" id="MF_01077">
    <property type="entry name" value="RimP"/>
    <property type="match status" value="1"/>
</dbReference>
<dbReference type="Pfam" id="PF02576">
    <property type="entry name" value="RimP_N"/>
    <property type="match status" value="1"/>
</dbReference>
<dbReference type="Gene3D" id="3.30.300.70">
    <property type="entry name" value="RimP-like superfamily, N-terminal"/>
    <property type="match status" value="1"/>
</dbReference>
<gene>
    <name evidence="3" type="primary">rimP</name>
    <name evidence="6" type="ORF">BEN51_05385</name>
</gene>
<feature type="domain" description="Ribosome maturation factor RimP C-terminal" evidence="5">
    <location>
        <begin position="92"/>
        <end position="153"/>
    </location>
</feature>
<feature type="domain" description="Ribosome maturation factor RimP N-terminal" evidence="4">
    <location>
        <begin position="15"/>
        <end position="85"/>
    </location>
</feature>
<dbReference type="SUPFAM" id="SSF74942">
    <property type="entry name" value="YhbC-like, C-terminal domain"/>
    <property type="match status" value="1"/>
</dbReference>
<protein>
    <recommendedName>
        <fullName evidence="3">Ribosome maturation factor RimP</fullName>
    </recommendedName>
</protein>
<keyword evidence="1 3" id="KW-0963">Cytoplasm</keyword>
<dbReference type="PANTHER" id="PTHR33867">
    <property type="entry name" value="RIBOSOME MATURATION FACTOR RIMP"/>
    <property type="match status" value="1"/>
</dbReference>
<evidence type="ECO:0000259" key="5">
    <source>
        <dbReference type="Pfam" id="PF17384"/>
    </source>
</evidence>
<comment type="subcellular location">
    <subcellularLocation>
        <location evidence="3">Cytoplasm</location>
    </subcellularLocation>
</comment>
<dbReference type="SUPFAM" id="SSF75420">
    <property type="entry name" value="YhbC-like, N-terminal domain"/>
    <property type="match status" value="1"/>
</dbReference>
<dbReference type="GO" id="GO:0000028">
    <property type="term" value="P:ribosomal small subunit assembly"/>
    <property type="evidence" value="ECO:0007669"/>
    <property type="project" value="TreeGrafter"/>
</dbReference>
<dbReference type="Pfam" id="PF17384">
    <property type="entry name" value="DUF150_C"/>
    <property type="match status" value="1"/>
</dbReference>
<dbReference type="KEGG" id="cia:BEN51_05385"/>
<dbReference type="FunFam" id="3.30.300.70:FF:000001">
    <property type="entry name" value="Ribosome maturation factor RimP"/>
    <property type="match status" value="1"/>
</dbReference>
<evidence type="ECO:0000256" key="3">
    <source>
        <dbReference type="HAMAP-Rule" id="MF_01077"/>
    </source>
</evidence>
<dbReference type="InterPro" id="IPR028989">
    <property type="entry name" value="RimP_N"/>
</dbReference>
<dbReference type="InterPro" id="IPR035956">
    <property type="entry name" value="RimP_N_sf"/>
</dbReference>
<dbReference type="CDD" id="cd01734">
    <property type="entry name" value="YlxS_C"/>
    <property type="match status" value="1"/>
</dbReference>
<dbReference type="EMBL" id="CP016786">
    <property type="protein sequence ID" value="ASW42920.1"/>
    <property type="molecule type" value="Genomic_DNA"/>
</dbReference>
<evidence type="ECO:0000256" key="1">
    <source>
        <dbReference type="ARBA" id="ARBA00022490"/>
    </source>
</evidence>
<dbReference type="InterPro" id="IPR003728">
    <property type="entry name" value="Ribosome_maturation_RimP"/>
</dbReference>
<dbReference type="GO" id="GO:0005829">
    <property type="term" value="C:cytosol"/>
    <property type="evidence" value="ECO:0007669"/>
    <property type="project" value="TreeGrafter"/>
</dbReference>
<evidence type="ECO:0000259" key="4">
    <source>
        <dbReference type="Pfam" id="PF02576"/>
    </source>
</evidence>
<dbReference type="GO" id="GO:0006412">
    <property type="term" value="P:translation"/>
    <property type="evidence" value="ECO:0007669"/>
    <property type="project" value="TreeGrafter"/>
</dbReference>
<organism evidence="6 7">
    <name type="scientific">Clostridium isatidis</name>
    <dbReference type="NCBI Taxonomy" id="182773"/>
    <lineage>
        <taxon>Bacteria</taxon>
        <taxon>Bacillati</taxon>
        <taxon>Bacillota</taxon>
        <taxon>Clostridia</taxon>
        <taxon>Eubacteriales</taxon>
        <taxon>Clostridiaceae</taxon>
        <taxon>Clostridium</taxon>
    </lineage>
</organism>
<dbReference type="AlphaFoldDB" id="A0A343JBL2"/>
<dbReference type="NCBIfam" id="NF000934">
    <property type="entry name" value="PRK00092.3-1"/>
    <property type="match status" value="1"/>
</dbReference>
<proteinExistence type="inferred from homology"/>
<keyword evidence="2 3" id="KW-0690">Ribosome biogenesis</keyword>
<reference evidence="6 7" key="1">
    <citation type="submission" date="2016-08" db="EMBL/GenBank/DDBJ databases">
        <title>Complete Genome Sequence Of The Indigo Reducing Clostridium isatidis DSM15098.</title>
        <authorList>
            <person name="Little G.T."/>
            <person name="Minton N.P."/>
        </authorList>
    </citation>
    <scope>NUCLEOTIDE SEQUENCE [LARGE SCALE GENOMIC DNA]</scope>
    <source>
        <strain evidence="6 7">DSM 15098</strain>
    </source>
</reference>
<comment type="function">
    <text evidence="3">Required for maturation of 30S ribosomal subunits.</text>
</comment>
<dbReference type="PANTHER" id="PTHR33867:SF1">
    <property type="entry name" value="RIBOSOME MATURATION FACTOR RIMP"/>
    <property type="match status" value="1"/>
</dbReference>
<evidence type="ECO:0000256" key="2">
    <source>
        <dbReference type="ARBA" id="ARBA00022517"/>
    </source>
</evidence>
<accession>A0A343JBL2</accession>
<dbReference type="InterPro" id="IPR036847">
    <property type="entry name" value="RimP_C_sf"/>
</dbReference>
<evidence type="ECO:0000313" key="7">
    <source>
        <dbReference type="Proteomes" id="UP000264883"/>
    </source>
</evidence>
<dbReference type="OrthoDB" id="9805006at2"/>
<dbReference type="Proteomes" id="UP000264883">
    <property type="component" value="Chromosome"/>
</dbReference>
<dbReference type="InterPro" id="IPR028998">
    <property type="entry name" value="RimP_C"/>
</dbReference>
<dbReference type="Gene3D" id="2.30.30.180">
    <property type="entry name" value="Ribosome maturation factor RimP, C-terminal domain"/>
    <property type="match status" value="1"/>
</dbReference>
<comment type="similarity">
    <text evidence="3">Belongs to the RimP family.</text>
</comment>
<name>A0A343JBL2_9CLOT</name>
<sequence>MKVDLLVKEINQYARPIAEELNLEIYYIEYVKEDGSYYLRIYIDKEGGGITLSDCEAMSRRISDILDEKDPIPEAYYLEVSSPGLNRRLYIDEHYRKQIGKEIQVKLSKGLDGKKIFKGILKEVKDISIILEEAGEEIEIPKDKIKSANLEGEI</sequence>
<evidence type="ECO:0000313" key="6">
    <source>
        <dbReference type="EMBL" id="ASW42920.1"/>
    </source>
</evidence>